<organism evidence="1 2">
    <name type="scientific">Rhizophagus clarus</name>
    <dbReference type="NCBI Taxonomy" id="94130"/>
    <lineage>
        <taxon>Eukaryota</taxon>
        <taxon>Fungi</taxon>
        <taxon>Fungi incertae sedis</taxon>
        <taxon>Mucoromycota</taxon>
        <taxon>Glomeromycotina</taxon>
        <taxon>Glomeromycetes</taxon>
        <taxon>Glomerales</taxon>
        <taxon>Glomeraceae</taxon>
        <taxon>Rhizophagus</taxon>
    </lineage>
</organism>
<dbReference type="Proteomes" id="UP000247702">
    <property type="component" value="Unassembled WGS sequence"/>
</dbReference>
<name>A0A2Z6RMN0_9GLOM</name>
<gene>
    <name evidence="1" type="ORF">RclHR1_03510008</name>
</gene>
<comment type="caution">
    <text evidence="1">The sequence shown here is derived from an EMBL/GenBank/DDBJ whole genome shotgun (WGS) entry which is preliminary data.</text>
</comment>
<dbReference type="AlphaFoldDB" id="A0A2Z6RMN0"/>
<protein>
    <recommendedName>
        <fullName evidence="3">RNase H type-1 domain-containing protein</fullName>
    </recommendedName>
</protein>
<accession>A0A2Z6RMN0</accession>
<sequence length="108" mass="12531">MISAYITHLVRSNNLSLTFFKVKVHSNDIHNDLADFLEKAGSDLPTVQINPLNIPDSTFSNLGSIDKDARKFCNTLYHFNNFTANKSFQPLLYIHKRDNIYIYHVIDW</sequence>
<evidence type="ECO:0000313" key="1">
    <source>
        <dbReference type="EMBL" id="GBB99414.1"/>
    </source>
</evidence>
<reference evidence="1 2" key="1">
    <citation type="submission" date="2017-11" db="EMBL/GenBank/DDBJ databases">
        <title>The genome of Rhizophagus clarus HR1 reveals common genetic basis of auxotrophy among arbuscular mycorrhizal fungi.</title>
        <authorList>
            <person name="Kobayashi Y."/>
        </authorList>
    </citation>
    <scope>NUCLEOTIDE SEQUENCE [LARGE SCALE GENOMIC DNA]</scope>
    <source>
        <strain evidence="1 2">HR1</strain>
    </source>
</reference>
<evidence type="ECO:0008006" key="3">
    <source>
        <dbReference type="Google" id="ProtNLM"/>
    </source>
</evidence>
<evidence type="ECO:0000313" key="2">
    <source>
        <dbReference type="Proteomes" id="UP000247702"/>
    </source>
</evidence>
<proteinExistence type="predicted"/>
<dbReference type="EMBL" id="BEXD01002791">
    <property type="protein sequence ID" value="GBB99414.1"/>
    <property type="molecule type" value="Genomic_DNA"/>
</dbReference>
<keyword evidence="2" id="KW-1185">Reference proteome</keyword>